<dbReference type="InterPro" id="IPR003879">
    <property type="entry name" value="Butyrophylin_SPRY"/>
</dbReference>
<dbReference type="InterPro" id="IPR001870">
    <property type="entry name" value="B30.2/SPRY"/>
</dbReference>
<evidence type="ECO:0000259" key="7">
    <source>
        <dbReference type="PROSITE" id="PS50089"/>
    </source>
</evidence>
<dbReference type="SMART" id="SM00336">
    <property type="entry name" value="BBOX"/>
    <property type="match status" value="2"/>
</dbReference>
<evidence type="ECO:0000256" key="1">
    <source>
        <dbReference type="ARBA" id="ARBA00022723"/>
    </source>
</evidence>
<dbReference type="Pfam" id="PF15227">
    <property type="entry name" value="zf-C3HC4_4"/>
    <property type="match status" value="1"/>
</dbReference>
<dbReference type="Proteomes" id="UP000261560">
    <property type="component" value="Unplaced"/>
</dbReference>
<feature type="compositionally biased region" description="Polar residues" evidence="6">
    <location>
        <begin position="357"/>
        <end position="371"/>
    </location>
</feature>
<dbReference type="SMART" id="SM00184">
    <property type="entry name" value="RING"/>
    <property type="match status" value="1"/>
</dbReference>
<dbReference type="SMART" id="SM00589">
    <property type="entry name" value="PRY"/>
    <property type="match status" value="1"/>
</dbReference>
<dbReference type="SUPFAM" id="SSF49899">
    <property type="entry name" value="Concanavalin A-like lectins/glucanases"/>
    <property type="match status" value="1"/>
</dbReference>
<organism evidence="10 11">
    <name type="scientific">Oryzias melastigma</name>
    <name type="common">Marine medaka</name>
    <dbReference type="NCBI Taxonomy" id="30732"/>
    <lineage>
        <taxon>Eukaryota</taxon>
        <taxon>Metazoa</taxon>
        <taxon>Chordata</taxon>
        <taxon>Craniata</taxon>
        <taxon>Vertebrata</taxon>
        <taxon>Euteleostomi</taxon>
        <taxon>Actinopterygii</taxon>
        <taxon>Neopterygii</taxon>
        <taxon>Teleostei</taxon>
        <taxon>Neoteleostei</taxon>
        <taxon>Acanthomorphata</taxon>
        <taxon>Ovalentaria</taxon>
        <taxon>Atherinomorphae</taxon>
        <taxon>Beloniformes</taxon>
        <taxon>Adrianichthyidae</taxon>
        <taxon>Oryziinae</taxon>
        <taxon>Oryzias</taxon>
    </lineage>
</organism>
<proteinExistence type="predicted"/>
<evidence type="ECO:0000256" key="5">
    <source>
        <dbReference type="SAM" id="Coils"/>
    </source>
</evidence>
<feature type="domain" description="B30.2/SPRY" evidence="9">
    <location>
        <begin position="423"/>
        <end position="623"/>
    </location>
</feature>
<dbReference type="CDD" id="cd16040">
    <property type="entry name" value="SPRY_PRY_SNTX"/>
    <property type="match status" value="1"/>
</dbReference>
<dbReference type="Pfam" id="PF13765">
    <property type="entry name" value="PRY"/>
    <property type="match status" value="1"/>
</dbReference>
<dbReference type="InterPro" id="IPR006574">
    <property type="entry name" value="PRY"/>
</dbReference>
<evidence type="ECO:0000313" key="11">
    <source>
        <dbReference type="Proteomes" id="UP000261560"/>
    </source>
</evidence>
<feature type="domain" description="B box-type" evidence="8">
    <location>
        <begin position="162"/>
        <end position="202"/>
    </location>
</feature>
<evidence type="ECO:0000259" key="9">
    <source>
        <dbReference type="PROSITE" id="PS50188"/>
    </source>
</evidence>
<evidence type="ECO:0000256" key="2">
    <source>
        <dbReference type="ARBA" id="ARBA00022771"/>
    </source>
</evidence>
<dbReference type="Ensembl" id="ENSOMET00000025921.1">
    <property type="protein sequence ID" value="ENSOMEP00000033129.1"/>
    <property type="gene ID" value="ENSOMEG00000019005.1"/>
</dbReference>
<dbReference type="CDD" id="cd19769">
    <property type="entry name" value="Bbox2_TRIM16-like"/>
    <property type="match status" value="1"/>
</dbReference>
<dbReference type="Gene3D" id="3.30.160.60">
    <property type="entry name" value="Classic Zinc Finger"/>
    <property type="match status" value="1"/>
</dbReference>
<dbReference type="PROSITE" id="PS50119">
    <property type="entry name" value="ZF_BBOX"/>
    <property type="match status" value="1"/>
</dbReference>
<dbReference type="GO" id="GO:0008270">
    <property type="term" value="F:zinc ion binding"/>
    <property type="evidence" value="ECO:0007669"/>
    <property type="project" value="UniProtKB-KW"/>
</dbReference>
<dbReference type="InterPro" id="IPR017907">
    <property type="entry name" value="Znf_RING_CS"/>
</dbReference>
<evidence type="ECO:0000256" key="3">
    <source>
        <dbReference type="ARBA" id="ARBA00022833"/>
    </source>
</evidence>
<feature type="domain" description="RING-type" evidence="7">
    <location>
        <begin position="14"/>
        <end position="57"/>
    </location>
</feature>
<keyword evidence="2 4" id="KW-0863">Zinc-finger</keyword>
<keyword evidence="1" id="KW-0479">Metal-binding</keyword>
<evidence type="ECO:0000256" key="4">
    <source>
        <dbReference type="PROSITE-ProRule" id="PRU00024"/>
    </source>
</evidence>
<dbReference type="InterPro" id="IPR058030">
    <property type="entry name" value="TRIM8/14/16/25/29/45/65_CC"/>
</dbReference>
<sequence>MAHGIQIDRERFSCPLCLSLFIEPVSLPCGHCYCMHCANKHLDHEEDSGIYSCPECRQEFVSRPLLVRNNVLAFVVDELRKAVGLDEDTFDIPEERCRSPPTPCVDSARPGDVACDVCYDFKSKAVKSCLQCMASYCEDHLQPHFDVAPLRKHKLVAPTTELENSICSKHYEVMKLFCRTDQSCICYLCSKDEHKGHEKVSAAAERNEKQKDLQGEEDSINDSVENAMAHTEKVFADLCKIIEKNLSVIKEKATSRQKAEVSRFKKLRESVHQEISELREKDRKLENLSRTDDDIGFLLNYSLLSQHEDQPSVRIQTRDVPDSRESVVQTPDQILENNKDDPMSTLAALISSDDHMSTGSDQRQRNTSRSDIFSALPSVPASYPTDVVKTKPGVMAPGGRPSKTNPDVVKHNLYDILGRVNTTKKRSNLTKGRANFLQFACPITMDPSTANPHLVLSKENRKVVYTSEELTYSVVPQRFAYSWQVLSQESLTGRCYLEVERSGRGVLVAVAYKDISRAGTFRQCMFGDNEKSWALDCFKNSYEFRHNGIKTSIPGTWSSRVGVYVDHDAGVLSFFSVSDTMTLLHRVQTTFTQPLYAGLDIISMIVGSLPRPSVQSAPPEAPFS</sequence>
<dbReference type="PANTHER" id="PTHR25465:SF5">
    <property type="entry name" value="E3 UBIQUITIN_ISG15 LIGASE TRIM25-RELATED"/>
    <property type="match status" value="1"/>
</dbReference>
<dbReference type="AlphaFoldDB" id="A0A3B3DUL1"/>
<dbReference type="SUPFAM" id="SSF57850">
    <property type="entry name" value="RING/U-box"/>
    <property type="match status" value="1"/>
</dbReference>
<accession>A0A3B3DUL1</accession>
<dbReference type="InterPro" id="IPR013083">
    <property type="entry name" value="Znf_RING/FYVE/PHD"/>
</dbReference>
<dbReference type="InterPro" id="IPR043136">
    <property type="entry name" value="B30.2/SPRY_sf"/>
</dbReference>
<dbReference type="InterPro" id="IPR001841">
    <property type="entry name" value="Znf_RING"/>
</dbReference>
<dbReference type="GO" id="GO:0005737">
    <property type="term" value="C:cytoplasm"/>
    <property type="evidence" value="ECO:0007669"/>
    <property type="project" value="UniProtKB-ARBA"/>
</dbReference>
<evidence type="ECO:0000256" key="6">
    <source>
        <dbReference type="SAM" id="MobiDB-lite"/>
    </source>
</evidence>
<name>A0A3B3DUL1_ORYME</name>
<reference evidence="10" key="1">
    <citation type="submission" date="2025-08" db="UniProtKB">
        <authorList>
            <consortium name="Ensembl"/>
        </authorList>
    </citation>
    <scope>IDENTIFICATION</scope>
</reference>
<dbReference type="PRINTS" id="PR01407">
    <property type="entry name" value="BUTYPHLNCDUF"/>
</dbReference>
<dbReference type="InterPro" id="IPR013320">
    <property type="entry name" value="ConA-like_dom_sf"/>
</dbReference>
<dbReference type="PANTHER" id="PTHR25465">
    <property type="entry name" value="B-BOX DOMAIN CONTAINING"/>
    <property type="match status" value="1"/>
</dbReference>
<evidence type="ECO:0000259" key="8">
    <source>
        <dbReference type="PROSITE" id="PS50119"/>
    </source>
</evidence>
<dbReference type="PROSITE" id="PS50089">
    <property type="entry name" value="ZF_RING_2"/>
    <property type="match status" value="1"/>
</dbReference>
<dbReference type="Gene3D" id="3.30.40.10">
    <property type="entry name" value="Zinc/RING finger domain, C3HC4 (zinc finger)"/>
    <property type="match status" value="1"/>
</dbReference>
<dbReference type="Pfam" id="PF00643">
    <property type="entry name" value="zf-B_box"/>
    <property type="match status" value="1"/>
</dbReference>
<dbReference type="GeneTree" id="ENSGT01150000286950"/>
<reference evidence="10" key="2">
    <citation type="submission" date="2025-09" db="UniProtKB">
        <authorList>
            <consortium name="Ensembl"/>
        </authorList>
    </citation>
    <scope>IDENTIFICATION</scope>
</reference>
<keyword evidence="5" id="KW-0175">Coiled coil</keyword>
<dbReference type="Pfam" id="PF25600">
    <property type="entry name" value="TRIM_CC"/>
    <property type="match status" value="1"/>
</dbReference>
<dbReference type="PROSITE" id="PS00518">
    <property type="entry name" value="ZF_RING_1"/>
    <property type="match status" value="1"/>
</dbReference>
<evidence type="ECO:0000313" key="10">
    <source>
        <dbReference type="Ensembl" id="ENSOMEP00000033129.1"/>
    </source>
</evidence>
<feature type="region of interest" description="Disordered" evidence="6">
    <location>
        <begin position="352"/>
        <end position="377"/>
    </location>
</feature>
<dbReference type="Gene3D" id="2.60.120.920">
    <property type="match status" value="1"/>
</dbReference>
<dbReference type="SUPFAM" id="SSF57845">
    <property type="entry name" value="B-box zinc-binding domain"/>
    <property type="match status" value="1"/>
</dbReference>
<protein>
    <submittedName>
        <fullName evidence="10">Uncharacterized protein</fullName>
    </submittedName>
</protein>
<dbReference type="InterPro" id="IPR051051">
    <property type="entry name" value="E3_ubiq-ligase_TRIM/RNF"/>
</dbReference>
<keyword evidence="3" id="KW-0862">Zinc</keyword>
<dbReference type="Gene3D" id="4.10.830.40">
    <property type="match status" value="1"/>
</dbReference>
<dbReference type="InterPro" id="IPR000315">
    <property type="entry name" value="Znf_B-box"/>
</dbReference>
<feature type="coiled-coil region" evidence="5">
    <location>
        <begin position="261"/>
        <end position="291"/>
    </location>
</feature>
<dbReference type="PROSITE" id="PS50188">
    <property type="entry name" value="B302_SPRY"/>
    <property type="match status" value="1"/>
</dbReference>
<keyword evidence="11" id="KW-1185">Reference proteome</keyword>